<dbReference type="AlphaFoldDB" id="A0A2U8I7P9"/>
<comment type="subcellular location">
    <subcellularLocation>
        <location evidence="4">Cytoplasm</location>
    </subcellularLocation>
</comment>
<evidence type="ECO:0000313" key="8">
    <source>
        <dbReference type="Proteomes" id="UP000261875"/>
    </source>
</evidence>
<comment type="similarity">
    <text evidence="4">Belongs to the SeqA family.</text>
</comment>
<dbReference type="Gene3D" id="1.10.1220.10">
    <property type="entry name" value="Met repressor-like"/>
    <property type="match status" value="1"/>
</dbReference>
<dbReference type="EMBL" id="CP021659">
    <property type="protein sequence ID" value="AWK15201.1"/>
    <property type="molecule type" value="Genomic_DNA"/>
</dbReference>
<evidence type="ECO:0000259" key="6">
    <source>
        <dbReference type="Pfam" id="PF17206"/>
    </source>
</evidence>
<evidence type="ECO:0000256" key="3">
    <source>
        <dbReference type="ARBA" id="ARBA00023125"/>
    </source>
</evidence>
<dbReference type="Pfam" id="PF17206">
    <property type="entry name" value="SeqA_N"/>
    <property type="match status" value="1"/>
</dbReference>
<dbReference type="InterPro" id="IPR026577">
    <property type="entry name" value="SeqA_DNA-bd_C"/>
</dbReference>
<keyword evidence="8" id="KW-1185">Reference proteome</keyword>
<dbReference type="SUPFAM" id="SSF82808">
    <property type="entry name" value="Replication modulator SeqA, C-terminal DNA-binding domain"/>
    <property type="match status" value="1"/>
</dbReference>
<reference evidence="7 8" key="1">
    <citation type="submission" date="2017-05" db="EMBL/GenBank/DDBJ databases">
        <title>Genome sequence of Candidatus Fukatsuia symbiotica and Candidatus Hamiltonella defensa from Acyrthosiphon pisum strain 5D.</title>
        <authorList>
            <person name="Patel V.A."/>
            <person name="Chevignon G."/>
            <person name="Russell J.A."/>
            <person name="Oliver K.M."/>
        </authorList>
    </citation>
    <scope>NUCLEOTIDE SEQUENCE [LARGE SCALE GENOMIC DNA]</scope>
    <source>
        <strain evidence="7 8">5D</strain>
    </source>
</reference>
<evidence type="ECO:0000313" key="7">
    <source>
        <dbReference type="EMBL" id="AWK15201.1"/>
    </source>
</evidence>
<sequence>MKSIEVDEELYSHIAAQTQRIGESASDILRRMLNFTAGQKTVHVSTSMNVLTVANGVQKPIVPRIGDPLSALDRLLLADKYLKQTKTVNRFLMVLSTLYHLDMKKFAVATESSQGRTRVYFAVDQRRLLQNGRHTKPKLVTTTPYWVITNTSTQRKRSMLQGVMQAMELPMDVIEKVCATL</sequence>
<evidence type="ECO:0000256" key="2">
    <source>
        <dbReference type="ARBA" id="ARBA00022880"/>
    </source>
</evidence>
<dbReference type="OrthoDB" id="5591069at2"/>
<dbReference type="STRING" id="1878942.GCA_900128755_00222"/>
<dbReference type="RefSeq" id="WP_072550459.1">
    <property type="nucleotide sequence ID" value="NZ_CP021659.1"/>
</dbReference>
<dbReference type="GO" id="GO:0005737">
    <property type="term" value="C:cytoplasm"/>
    <property type="evidence" value="ECO:0007669"/>
    <property type="project" value="UniProtKB-SubCell"/>
</dbReference>
<dbReference type="NCBIfam" id="NF008389">
    <property type="entry name" value="PRK11187.1"/>
    <property type="match status" value="1"/>
</dbReference>
<dbReference type="SUPFAM" id="SSF47598">
    <property type="entry name" value="Ribbon-helix-helix"/>
    <property type="match status" value="1"/>
</dbReference>
<name>A0A2U8I7P9_9GAMM</name>
<feature type="domain" description="Negative modulator of initiation of replication SeqA N-terminal" evidence="6">
    <location>
        <begin position="1"/>
        <end position="36"/>
    </location>
</feature>
<keyword evidence="1 4" id="KW-0963">Cytoplasm</keyword>
<evidence type="ECO:0000256" key="1">
    <source>
        <dbReference type="ARBA" id="ARBA00022490"/>
    </source>
</evidence>
<dbReference type="GO" id="GO:0006355">
    <property type="term" value="P:regulation of DNA-templated transcription"/>
    <property type="evidence" value="ECO:0007669"/>
    <property type="project" value="InterPro"/>
</dbReference>
<comment type="function">
    <text evidence="4">Negative regulator of replication initiation, which contributes to regulation of DNA replication and ensures that replication initiation occurs exactly once per chromosome per cell cycle. Binds to pairs of hemimethylated GATC sequences in the oriC region, thus preventing assembly of replication proteins and re-initiation at newly replicated origins. Repression is relieved when the region becomes fully methylated.</text>
</comment>
<organism evidence="7 8">
    <name type="scientific">Candidatus Fukatsuia symbiotica</name>
    <dbReference type="NCBI Taxonomy" id="1878942"/>
    <lineage>
        <taxon>Bacteria</taxon>
        <taxon>Pseudomonadati</taxon>
        <taxon>Pseudomonadota</taxon>
        <taxon>Gammaproteobacteria</taxon>
        <taxon>Enterobacterales</taxon>
        <taxon>Yersiniaceae</taxon>
        <taxon>Candidatus Fukatsuia</taxon>
    </lineage>
</organism>
<accession>A0A2U8I7P9</accession>
<dbReference type="Proteomes" id="UP000261875">
    <property type="component" value="Chromosome"/>
</dbReference>
<dbReference type="KEGG" id="fsm:CCS41_13115"/>
<protein>
    <recommendedName>
        <fullName evidence="4">Negative modulator of initiation of replication</fullName>
    </recommendedName>
</protein>
<keyword evidence="2 4" id="KW-0236">DNA replication inhibitor</keyword>
<dbReference type="InterPro" id="IPR036835">
    <property type="entry name" value="SeqA_DNA-bd_C_sf"/>
</dbReference>
<evidence type="ECO:0000259" key="5">
    <source>
        <dbReference type="Pfam" id="PF03925"/>
    </source>
</evidence>
<dbReference type="GO" id="GO:0043565">
    <property type="term" value="F:sequence-specific DNA binding"/>
    <property type="evidence" value="ECO:0007669"/>
    <property type="project" value="UniProtKB-ARBA"/>
</dbReference>
<dbReference type="GO" id="GO:0032297">
    <property type="term" value="P:negative regulation of DNA-templated DNA replication initiation"/>
    <property type="evidence" value="ECO:0007669"/>
    <property type="project" value="InterPro"/>
</dbReference>
<dbReference type="InterPro" id="IPR013321">
    <property type="entry name" value="Arc_rbn_hlx_hlx"/>
</dbReference>
<feature type="domain" description="Replication modulator SeqA C-terminal DNA-binding" evidence="5">
    <location>
        <begin position="72"/>
        <end position="179"/>
    </location>
</feature>
<proteinExistence type="inferred from homology"/>
<dbReference type="Gene3D" id="1.20.1380.10">
    <property type="entry name" value="Replication modulator SeqA, C-terminal DNA-binding domain"/>
    <property type="match status" value="1"/>
</dbReference>
<evidence type="ECO:0000256" key="4">
    <source>
        <dbReference type="PIRNR" id="PIRNR019401"/>
    </source>
</evidence>
<gene>
    <name evidence="7" type="ORF">CCS41_13115</name>
</gene>
<dbReference type="InterPro" id="IPR005621">
    <property type="entry name" value="SeqA"/>
</dbReference>
<dbReference type="Pfam" id="PF03925">
    <property type="entry name" value="SeqA"/>
    <property type="match status" value="1"/>
</dbReference>
<dbReference type="PIRSF" id="PIRSF019401">
    <property type="entry name" value="SeqA"/>
    <property type="match status" value="1"/>
</dbReference>
<dbReference type="InterPro" id="IPR033761">
    <property type="entry name" value="SeqA_N"/>
</dbReference>
<keyword evidence="3 4" id="KW-0238">DNA-binding</keyword>
<dbReference type="InterPro" id="IPR010985">
    <property type="entry name" value="Ribbon_hlx_hlx"/>
</dbReference>